<evidence type="ECO:0000313" key="2">
    <source>
        <dbReference type="Proteomes" id="UP001238088"/>
    </source>
</evidence>
<dbReference type="PANTHER" id="PTHR35802">
    <property type="entry name" value="PROTEASE SYNTHASE AND SPORULATION PROTEIN PAI 2"/>
    <property type="match status" value="1"/>
</dbReference>
<comment type="caution">
    <text evidence="1">The sequence shown here is derived from an EMBL/GenBank/DDBJ whole genome shotgun (WGS) entry which is preliminary data.</text>
</comment>
<gene>
    <name evidence="1" type="ORF">J2S17_000163</name>
</gene>
<dbReference type="Proteomes" id="UP001238088">
    <property type="component" value="Unassembled WGS sequence"/>
</dbReference>
<name>A0ABU0ABN8_9BACI</name>
<accession>A0ABU0ABN8</accession>
<proteinExistence type="predicted"/>
<evidence type="ECO:0000313" key="1">
    <source>
        <dbReference type="EMBL" id="MDQ0268294.1"/>
    </source>
</evidence>
<dbReference type="InterPro" id="IPR012349">
    <property type="entry name" value="Split_barrel_FMN-bd"/>
</dbReference>
<organism evidence="1 2">
    <name type="scientific">Cytobacillus purgationiresistens</name>
    <dbReference type="NCBI Taxonomy" id="863449"/>
    <lineage>
        <taxon>Bacteria</taxon>
        <taxon>Bacillati</taxon>
        <taxon>Bacillota</taxon>
        <taxon>Bacilli</taxon>
        <taxon>Bacillales</taxon>
        <taxon>Bacillaceae</taxon>
        <taxon>Cytobacillus</taxon>
    </lineage>
</organism>
<protein>
    <submittedName>
        <fullName evidence="1">Transcriptional regulator</fullName>
    </submittedName>
</protein>
<sequence>MTMYTPKPFMMDDKKEQFDLIKMNSFAILFSQEENGPMATHLPFYLEERSGQADVLLGHFGKQNPHWQHLNNEEVLVVFNGPHAYISPTWYKDEKSVPTWNYTAVHVYGKVRLIEDKNELVDLLKKSIEFNEAQFDAPWQADFDEKFINGLMNGIVGIEIAIQKIEGKKKLNQNHSTQKQQKAIKGLRNSQQYDAGKIADLMEANIKEIEDRQKHLK</sequence>
<dbReference type="InterPro" id="IPR007396">
    <property type="entry name" value="TR_PAI2-type"/>
</dbReference>
<keyword evidence="2" id="KW-1185">Reference proteome</keyword>
<dbReference type="PIRSF" id="PIRSF010372">
    <property type="entry name" value="PaiB"/>
    <property type="match status" value="1"/>
</dbReference>
<reference evidence="1 2" key="1">
    <citation type="submission" date="2023-07" db="EMBL/GenBank/DDBJ databases">
        <title>Genomic Encyclopedia of Type Strains, Phase IV (KMG-IV): sequencing the most valuable type-strain genomes for metagenomic binning, comparative biology and taxonomic classification.</title>
        <authorList>
            <person name="Goeker M."/>
        </authorList>
    </citation>
    <scope>NUCLEOTIDE SEQUENCE [LARGE SCALE GENOMIC DNA]</scope>
    <source>
        <strain evidence="1 2">DSM 23494</strain>
    </source>
</reference>
<dbReference type="PANTHER" id="PTHR35802:SF1">
    <property type="entry name" value="PROTEASE SYNTHASE AND SPORULATION PROTEIN PAI 2"/>
    <property type="match status" value="1"/>
</dbReference>
<dbReference type="Pfam" id="PF04299">
    <property type="entry name" value="FMN_bind_2"/>
    <property type="match status" value="1"/>
</dbReference>
<dbReference type="SUPFAM" id="SSF50475">
    <property type="entry name" value="FMN-binding split barrel"/>
    <property type="match status" value="1"/>
</dbReference>
<dbReference type="Gene3D" id="2.30.110.10">
    <property type="entry name" value="Electron Transport, Fmn-binding Protein, Chain A"/>
    <property type="match status" value="1"/>
</dbReference>
<dbReference type="EMBL" id="JAUSUB010000001">
    <property type="protein sequence ID" value="MDQ0268294.1"/>
    <property type="molecule type" value="Genomic_DNA"/>
</dbReference>